<dbReference type="Proteomes" id="UP000244905">
    <property type="component" value="Unassembled WGS sequence"/>
</dbReference>
<dbReference type="GO" id="GO:0005829">
    <property type="term" value="C:cytosol"/>
    <property type="evidence" value="ECO:0007669"/>
    <property type="project" value="TreeGrafter"/>
</dbReference>
<dbReference type="RefSeq" id="WP_107031523.1">
    <property type="nucleotide sequence ID" value="NZ_CAJSYL010000014.1"/>
</dbReference>
<evidence type="ECO:0000256" key="3">
    <source>
        <dbReference type="ARBA" id="ARBA00023163"/>
    </source>
</evidence>
<dbReference type="PROSITE" id="PS00519">
    <property type="entry name" value="HTH_ASNC_1"/>
    <property type="match status" value="1"/>
</dbReference>
<dbReference type="GO" id="GO:0043200">
    <property type="term" value="P:response to amino acid"/>
    <property type="evidence" value="ECO:0007669"/>
    <property type="project" value="TreeGrafter"/>
</dbReference>
<feature type="domain" description="HTH asnC-type" evidence="4">
    <location>
        <begin position="6"/>
        <end position="67"/>
    </location>
</feature>
<accession>A0A2V1ILJ0</accession>
<evidence type="ECO:0000256" key="2">
    <source>
        <dbReference type="ARBA" id="ARBA00023125"/>
    </source>
</evidence>
<dbReference type="PRINTS" id="PR00033">
    <property type="entry name" value="HTHASNC"/>
</dbReference>
<proteinExistence type="predicted"/>
<dbReference type="EMBL" id="PUEC01000005">
    <property type="protein sequence ID" value="PWB03413.1"/>
    <property type="molecule type" value="Genomic_DNA"/>
</dbReference>
<evidence type="ECO:0000313" key="6">
    <source>
        <dbReference type="Proteomes" id="UP000244905"/>
    </source>
</evidence>
<dbReference type="InterPro" id="IPR000485">
    <property type="entry name" value="AsnC-type_HTH_dom"/>
</dbReference>
<evidence type="ECO:0000259" key="4">
    <source>
        <dbReference type="PROSITE" id="PS50956"/>
    </source>
</evidence>
<dbReference type="SMART" id="SM00344">
    <property type="entry name" value="HTH_ASNC"/>
    <property type="match status" value="1"/>
</dbReference>
<protein>
    <submittedName>
        <fullName evidence="5">HTH domain-containing protein</fullName>
    </submittedName>
</protein>
<sequence length="156" mass="17600">MARQHFDMLDFKILKMLSSNARKPFLEIARETNVSGAAIHQRIQKLTSSGIIKGFETIIDPASVGYETCAYIGFILQDSSKFNEVVQLLKDIPEVVDCHFTTGSYDIFAKIFARNNEHLLEVIHQISLGAVGRTETLISFKEVLKRPIPIQAENFD</sequence>
<dbReference type="InterPro" id="IPR019888">
    <property type="entry name" value="Tscrpt_reg_AsnC-like"/>
</dbReference>
<organism evidence="5 6">
    <name type="scientific">Duncaniella muris</name>
    <dbReference type="NCBI Taxonomy" id="2094150"/>
    <lineage>
        <taxon>Bacteria</taxon>
        <taxon>Pseudomonadati</taxon>
        <taxon>Bacteroidota</taxon>
        <taxon>Bacteroidia</taxon>
        <taxon>Bacteroidales</taxon>
        <taxon>Muribaculaceae</taxon>
        <taxon>Duncaniella</taxon>
    </lineage>
</organism>
<keyword evidence="3" id="KW-0804">Transcription</keyword>
<dbReference type="SUPFAM" id="SSF46785">
    <property type="entry name" value="Winged helix' DNA-binding domain"/>
    <property type="match status" value="1"/>
</dbReference>
<dbReference type="GO" id="GO:0043565">
    <property type="term" value="F:sequence-specific DNA binding"/>
    <property type="evidence" value="ECO:0007669"/>
    <property type="project" value="InterPro"/>
</dbReference>
<keyword evidence="1" id="KW-0805">Transcription regulation</keyword>
<dbReference type="InterPro" id="IPR019885">
    <property type="entry name" value="Tscrpt_reg_HTH_AsnC-type_CS"/>
</dbReference>
<dbReference type="PANTHER" id="PTHR30154:SF34">
    <property type="entry name" value="TRANSCRIPTIONAL REGULATOR AZLB"/>
    <property type="match status" value="1"/>
</dbReference>
<dbReference type="PROSITE" id="PS50956">
    <property type="entry name" value="HTH_ASNC_2"/>
    <property type="match status" value="1"/>
</dbReference>
<dbReference type="GeneID" id="82525361"/>
<dbReference type="PANTHER" id="PTHR30154">
    <property type="entry name" value="LEUCINE-RESPONSIVE REGULATORY PROTEIN"/>
    <property type="match status" value="1"/>
</dbReference>
<evidence type="ECO:0000313" key="5">
    <source>
        <dbReference type="EMBL" id="PWB03413.1"/>
    </source>
</evidence>
<comment type="caution">
    <text evidence="5">The sequence shown here is derived from an EMBL/GenBank/DDBJ whole genome shotgun (WGS) entry which is preliminary data.</text>
</comment>
<gene>
    <name evidence="5" type="ORF">C5O23_03220</name>
</gene>
<dbReference type="AlphaFoldDB" id="A0A2V1ILJ0"/>
<dbReference type="InterPro" id="IPR011008">
    <property type="entry name" value="Dimeric_a/b-barrel"/>
</dbReference>
<dbReference type="InterPro" id="IPR036388">
    <property type="entry name" value="WH-like_DNA-bd_sf"/>
</dbReference>
<keyword evidence="6" id="KW-1185">Reference proteome</keyword>
<evidence type="ECO:0000256" key="1">
    <source>
        <dbReference type="ARBA" id="ARBA00023015"/>
    </source>
</evidence>
<dbReference type="Pfam" id="PF01037">
    <property type="entry name" value="AsnC_trans_reg"/>
    <property type="match status" value="1"/>
</dbReference>
<dbReference type="SUPFAM" id="SSF54909">
    <property type="entry name" value="Dimeric alpha+beta barrel"/>
    <property type="match status" value="1"/>
</dbReference>
<keyword evidence="2" id="KW-0238">DNA-binding</keyword>
<dbReference type="InterPro" id="IPR019887">
    <property type="entry name" value="Tscrpt_reg_AsnC/Lrp_C"/>
</dbReference>
<dbReference type="Gene3D" id="3.30.70.920">
    <property type="match status" value="1"/>
</dbReference>
<dbReference type="Pfam" id="PF13412">
    <property type="entry name" value="HTH_24"/>
    <property type="match status" value="1"/>
</dbReference>
<dbReference type="InterPro" id="IPR036390">
    <property type="entry name" value="WH_DNA-bd_sf"/>
</dbReference>
<reference evidence="6" key="1">
    <citation type="submission" date="2018-02" db="EMBL/GenBank/DDBJ databases">
        <authorList>
            <person name="Clavel T."/>
            <person name="Strowig T."/>
        </authorList>
    </citation>
    <scope>NUCLEOTIDE SEQUENCE [LARGE SCALE GENOMIC DNA]</scope>
    <source>
        <strain evidence="6">DSM 103720</strain>
    </source>
</reference>
<name>A0A2V1ILJ0_9BACT</name>
<dbReference type="Gene3D" id="1.10.10.10">
    <property type="entry name" value="Winged helix-like DNA-binding domain superfamily/Winged helix DNA-binding domain"/>
    <property type="match status" value="1"/>
</dbReference>